<evidence type="ECO:0000256" key="1">
    <source>
        <dbReference type="SAM" id="MobiDB-lite"/>
    </source>
</evidence>
<accession>A0A0N8PTA0</accession>
<feature type="region of interest" description="Disordered" evidence="1">
    <location>
        <begin position="36"/>
        <end position="55"/>
    </location>
</feature>
<feature type="compositionally biased region" description="Basic and acidic residues" evidence="1">
    <location>
        <begin position="177"/>
        <end position="186"/>
    </location>
</feature>
<evidence type="ECO:0008006" key="4">
    <source>
        <dbReference type="Google" id="ProtNLM"/>
    </source>
</evidence>
<evidence type="ECO:0000313" key="2">
    <source>
        <dbReference type="EMBL" id="KPV54941.1"/>
    </source>
</evidence>
<feature type="region of interest" description="Disordered" evidence="1">
    <location>
        <begin position="177"/>
        <end position="208"/>
    </location>
</feature>
<proteinExistence type="predicted"/>
<evidence type="ECO:0000313" key="3">
    <source>
        <dbReference type="Proteomes" id="UP000050509"/>
    </source>
</evidence>
<organism evidence="2 3">
    <name type="scientific">Kouleothrix aurantiaca</name>
    <dbReference type="NCBI Taxonomy" id="186479"/>
    <lineage>
        <taxon>Bacteria</taxon>
        <taxon>Bacillati</taxon>
        <taxon>Chloroflexota</taxon>
        <taxon>Chloroflexia</taxon>
        <taxon>Chloroflexales</taxon>
        <taxon>Roseiflexineae</taxon>
        <taxon>Roseiflexaceae</taxon>
        <taxon>Kouleothrix</taxon>
    </lineage>
</organism>
<sequence>MVLGDAPPFREAPPPDLDLRALRYDLDQQIDYQPPIVAEPPIPARRRRRNTGPARMKTTKYKGVTRIDRDAGRQPDGRRITATHGYMVRVFWRKERHQAFFSDLKYGDRLAALDAAVAWRDHTEARIGKPRTDRTVIGYANSNTGELGISRRTVCGHAVFEVAWRDPSGKARRTRYSIDKNGEKRALQKAKKARRLGELRRVQEPPER</sequence>
<protein>
    <recommendedName>
        <fullName evidence="4">AP2/ERF domain-containing protein</fullName>
    </recommendedName>
</protein>
<comment type="caution">
    <text evidence="2">The sequence shown here is derived from an EMBL/GenBank/DDBJ whole genome shotgun (WGS) entry which is preliminary data.</text>
</comment>
<gene>
    <name evidence="2" type="ORF">SE17_00720</name>
</gene>
<name>A0A0N8PTA0_9CHLR</name>
<reference evidence="2 3" key="1">
    <citation type="submission" date="2015-09" db="EMBL/GenBank/DDBJ databases">
        <title>Draft genome sequence of Kouleothrix aurantiaca JCM 19913.</title>
        <authorList>
            <person name="Hemp J."/>
        </authorList>
    </citation>
    <scope>NUCLEOTIDE SEQUENCE [LARGE SCALE GENOMIC DNA]</scope>
    <source>
        <strain evidence="2 3">COM-B</strain>
    </source>
</reference>
<dbReference type="EMBL" id="LJCR01000006">
    <property type="protein sequence ID" value="KPV54941.1"/>
    <property type="molecule type" value="Genomic_DNA"/>
</dbReference>
<keyword evidence="3" id="KW-1185">Reference proteome</keyword>
<dbReference type="Proteomes" id="UP000050509">
    <property type="component" value="Unassembled WGS sequence"/>
</dbReference>
<feature type="compositionally biased region" description="Basic and acidic residues" evidence="1">
    <location>
        <begin position="195"/>
        <end position="208"/>
    </location>
</feature>
<dbReference type="AlphaFoldDB" id="A0A0N8PTA0"/>